<proteinExistence type="predicted"/>
<evidence type="ECO:0000313" key="2">
    <source>
        <dbReference type="EMBL" id="JAH44590.1"/>
    </source>
</evidence>
<dbReference type="AlphaFoldDB" id="A0A0E9SVB1"/>
<reference evidence="2" key="1">
    <citation type="submission" date="2014-11" db="EMBL/GenBank/DDBJ databases">
        <authorList>
            <person name="Amaro Gonzalez C."/>
        </authorList>
    </citation>
    <scope>NUCLEOTIDE SEQUENCE</scope>
</reference>
<evidence type="ECO:0000256" key="1">
    <source>
        <dbReference type="SAM" id="MobiDB-lite"/>
    </source>
</evidence>
<accession>A0A0E9SVB1</accession>
<dbReference type="EMBL" id="GBXM01063987">
    <property type="protein sequence ID" value="JAH44590.1"/>
    <property type="molecule type" value="Transcribed_RNA"/>
</dbReference>
<protein>
    <submittedName>
        <fullName evidence="2">Uncharacterized protein</fullName>
    </submittedName>
</protein>
<reference evidence="2" key="2">
    <citation type="journal article" date="2015" name="Fish Shellfish Immunol.">
        <title>Early steps in the European eel (Anguilla anguilla)-Vibrio vulnificus interaction in the gills: Role of the RtxA13 toxin.</title>
        <authorList>
            <person name="Callol A."/>
            <person name="Pajuelo D."/>
            <person name="Ebbesson L."/>
            <person name="Teles M."/>
            <person name="MacKenzie S."/>
            <person name="Amaro C."/>
        </authorList>
    </citation>
    <scope>NUCLEOTIDE SEQUENCE</scope>
</reference>
<name>A0A0E9SVB1_ANGAN</name>
<sequence>MQLISSEQKPCDHDFIISTQTDPKTERMS</sequence>
<organism evidence="2">
    <name type="scientific">Anguilla anguilla</name>
    <name type="common">European freshwater eel</name>
    <name type="synonym">Muraena anguilla</name>
    <dbReference type="NCBI Taxonomy" id="7936"/>
    <lineage>
        <taxon>Eukaryota</taxon>
        <taxon>Metazoa</taxon>
        <taxon>Chordata</taxon>
        <taxon>Craniata</taxon>
        <taxon>Vertebrata</taxon>
        <taxon>Euteleostomi</taxon>
        <taxon>Actinopterygii</taxon>
        <taxon>Neopterygii</taxon>
        <taxon>Teleostei</taxon>
        <taxon>Anguilliformes</taxon>
        <taxon>Anguillidae</taxon>
        <taxon>Anguilla</taxon>
    </lineage>
</organism>
<feature type="region of interest" description="Disordered" evidence="1">
    <location>
        <begin position="1"/>
        <end position="29"/>
    </location>
</feature>